<dbReference type="EMBL" id="JAQJAN010000003">
    <property type="protein sequence ID" value="KAJ5734508.1"/>
    <property type="molecule type" value="Genomic_DNA"/>
</dbReference>
<proteinExistence type="predicted"/>
<comment type="caution">
    <text evidence="2">The sequence shown here is derived from an EMBL/GenBank/DDBJ whole genome shotgun (WGS) entry which is preliminary data.</text>
</comment>
<dbReference type="AlphaFoldDB" id="A0AAD6HU16"/>
<evidence type="ECO:0000313" key="2">
    <source>
        <dbReference type="EMBL" id="KAJ5734508.1"/>
    </source>
</evidence>
<dbReference type="Proteomes" id="UP001215712">
    <property type="component" value="Unassembled WGS sequence"/>
</dbReference>
<dbReference type="PANTHER" id="PTHR47843">
    <property type="entry name" value="BTB DOMAIN-CONTAINING PROTEIN-RELATED"/>
    <property type="match status" value="1"/>
</dbReference>
<keyword evidence="3" id="KW-1185">Reference proteome</keyword>
<name>A0AAD6HU16_9EURO</name>
<evidence type="ECO:0008006" key="4">
    <source>
        <dbReference type="Google" id="ProtNLM"/>
    </source>
</evidence>
<feature type="compositionally biased region" description="Basic residues" evidence="1">
    <location>
        <begin position="220"/>
        <end position="233"/>
    </location>
</feature>
<protein>
    <recommendedName>
        <fullName evidence="4">BTB domain-containing protein</fullName>
    </recommendedName>
</protein>
<feature type="compositionally biased region" description="Acidic residues" evidence="1">
    <location>
        <begin position="189"/>
        <end position="211"/>
    </location>
</feature>
<feature type="compositionally biased region" description="Polar residues" evidence="1">
    <location>
        <begin position="174"/>
        <end position="185"/>
    </location>
</feature>
<evidence type="ECO:0000256" key="1">
    <source>
        <dbReference type="SAM" id="MobiDB-lite"/>
    </source>
</evidence>
<feature type="compositionally biased region" description="Low complexity" evidence="1">
    <location>
        <begin position="277"/>
        <end position="323"/>
    </location>
</feature>
<gene>
    <name evidence="2" type="ORF">N7493_003294</name>
</gene>
<feature type="region of interest" description="Disordered" evidence="1">
    <location>
        <begin position="93"/>
        <end position="352"/>
    </location>
</feature>
<organism evidence="2 3">
    <name type="scientific">Penicillium malachiteum</name>
    <dbReference type="NCBI Taxonomy" id="1324776"/>
    <lineage>
        <taxon>Eukaryota</taxon>
        <taxon>Fungi</taxon>
        <taxon>Dikarya</taxon>
        <taxon>Ascomycota</taxon>
        <taxon>Pezizomycotina</taxon>
        <taxon>Eurotiomycetes</taxon>
        <taxon>Eurotiomycetidae</taxon>
        <taxon>Eurotiales</taxon>
        <taxon>Aspergillaceae</taxon>
        <taxon>Penicillium</taxon>
    </lineage>
</organism>
<accession>A0AAD6HU16</accession>
<reference evidence="2" key="1">
    <citation type="journal article" date="2023" name="IMA Fungus">
        <title>Comparative genomic study of the Penicillium genus elucidates a diverse pangenome and 15 lateral gene transfer events.</title>
        <authorList>
            <person name="Petersen C."/>
            <person name="Sorensen T."/>
            <person name="Nielsen M.R."/>
            <person name="Sondergaard T.E."/>
            <person name="Sorensen J.L."/>
            <person name="Fitzpatrick D.A."/>
            <person name="Frisvad J.C."/>
            <person name="Nielsen K.L."/>
        </authorList>
    </citation>
    <scope>NUCLEOTIDE SEQUENCE</scope>
    <source>
        <strain evidence="2">IBT 17514</strain>
    </source>
</reference>
<dbReference type="PANTHER" id="PTHR47843:SF2">
    <property type="entry name" value="BTB DOMAIN-CONTAINING PROTEIN"/>
    <property type="match status" value="1"/>
</dbReference>
<feature type="compositionally biased region" description="Pro residues" evidence="1">
    <location>
        <begin position="117"/>
        <end position="127"/>
    </location>
</feature>
<sequence length="564" mass="61688">MMKSIILSPSFTFLVGPRHTKLTIQSGLAEHVSKPLHNLMNNGHTRESKHRIAVLEDQDVETFVAFCEYAYTGDYNVPQAPIPRLDERTRIGASEHATSPAKSWREIHRTDSISTGVPPPAPSPPPGSFGSASRRVQPPAASEHAIDDDSQAETAVEEQQPVTEEAPATEPKDASNQPEELNVSNPAEGEIEPESVPEAEADAGPADEADEWGSSPAATKKGKKANKKKKKGAAKTEEPALHLTPPSTPPLEASPEAQEVPAEAKASEQPQEDALEELAQPTEAAPTEEPSESTSSPEAETAQEPESAPAEEWSEPAESAPVEDTPTRDEWQEAESGIDSQEEQKEAPPKPFIDMSFAKQSRSDSSPRTPGQSLWDEFAELDYNDETPDSFIPTPDSSTADLPYLTFHAKVYVFATRYLIPALAQLCLRKLHRDLLSLTFEDAESMNPMHDSQPLIGLVALQVPMVLDLLQFSYTKTTRLEPIIPNSATQLRENELRRLVVHYAACKVKELARYHLPGDSGAATPAVRPMDASATRTERPPVKSLRVLLDMTPELASDLVYRMM</sequence>
<reference evidence="2" key="2">
    <citation type="submission" date="2023-01" db="EMBL/GenBank/DDBJ databases">
        <authorList>
            <person name="Petersen C."/>
        </authorList>
    </citation>
    <scope>NUCLEOTIDE SEQUENCE</scope>
    <source>
        <strain evidence="2">IBT 17514</strain>
    </source>
</reference>
<evidence type="ECO:0000313" key="3">
    <source>
        <dbReference type="Proteomes" id="UP001215712"/>
    </source>
</evidence>